<name>A0ABT7FCC5_9RHOB</name>
<dbReference type="RefSeq" id="WP_284484726.1">
    <property type="nucleotide sequence ID" value="NZ_JASNJE010000005.1"/>
</dbReference>
<gene>
    <name evidence="1" type="ORF">QO034_06585</name>
</gene>
<protein>
    <submittedName>
        <fullName evidence="1">DUF1799 domain-containing protein</fullName>
    </submittedName>
</protein>
<organism evidence="1 2">
    <name type="scientific">Sedimentitalea xiamensis</name>
    <dbReference type="NCBI Taxonomy" id="3050037"/>
    <lineage>
        <taxon>Bacteria</taxon>
        <taxon>Pseudomonadati</taxon>
        <taxon>Pseudomonadota</taxon>
        <taxon>Alphaproteobacteria</taxon>
        <taxon>Rhodobacterales</taxon>
        <taxon>Paracoccaceae</taxon>
        <taxon>Sedimentitalea</taxon>
    </lineage>
</organism>
<accession>A0ABT7FCC5</accession>
<reference evidence="1 2" key="1">
    <citation type="submission" date="2023-05" db="EMBL/GenBank/DDBJ databases">
        <title>Sedimentitalea sp. nov. JM2-8.</title>
        <authorList>
            <person name="Huang J."/>
        </authorList>
    </citation>
    <scope>NUCLEOTIDE SEQUENCE [LARGE SCALE GENOMIC DNA]</scope>
    <source>
        <strain evidence="1 2">JM2-8</strain>
    </source>
</reference>
<comment type="caution">
    <text evidence="1">The sequence shown here is derived from an EMBL/GenBank/DDBJ whole genome shotgun (WGS) entry which is preliminary data.</text>
</comment>
<dbReference type="Pfam" id="PF08809">
    <property type="entry name" value="DUF1799"/>
    <property type="match status" value="1"/>
</dbReference>
<dbReference type="EMBL" id="JASNJE010000005">
    <property type="protein sequence ID" value="MDK3072771.1"/>
    <property type="molecule type" value="Genomic_DNA"/>
</dbReference>
<dbReference type="Proteomes" id="UP001227126">
    <property type="component" value="Unassembled WGS sequence"/>
</dbReference>
<evidence type="ECO:0000313" key="1">
    <source>
        <dbReference type="EMBL" id="MDK3072771.1"/>
    </source>
</evidence>
<proteinExistence type="predicted"/>
<dbReference type="InterPro" id="IPR014915">
    <property type="entry name" value="Phage_TLS_TfmB"/>
</dbReference>
<keyword evidence="2" id="KW-1185">Reference proteome</keyword>
<sequence>MAPDTGGALWADHLPVFQAFAAVTSQWNVVAPPAGGMRAVGLDYAGVRAGLEMAGIVLSPDQWADLRLIEAGARDAMNGEAS</sequence>
<evidence type="ECO:0000313" key="2">
    <source>
        <dbReference type="Proteomes" id="UP001227126"/>
    </source>
</evidence>